<evidence type="ECO:0000256" key="1">
    <source>
        <dbReference type="SAM" id="MobiDB-lite"/>
    </source>
</evidence>
<dbReference type="EMBL" id="AMCI01001656">
    <property type="protein sequence ID" value="EJX04890.1"/>
    <property type="molecule type" value="Genomic_DNA"/>
</dbReference>
<comment type="caution">
    <text evidence="2">The sequence shown here is derived from an EMBL/GenBank/DDBJ whole genome shotgun (WGS) entry which is preliminary data.</text>
</comment>
<feature type="region of interest" description="Disordered" evidence="1">
    <location>
        <begin position="1"/>
        <end position="25"/>
    </location>
</feature>
<gene>
    <name evidence="2" type="ORF">EVA_07001</name>
</gene>
<reference evidence="2" key="1">
    <citation type="journal article" date="2012" name="PLoS ONE">
        <title>Gene sets for utilization of primary and secondary nutrition supplies in the distal gut of endangered iberian lynx.</title>
        <authorList>
            <person name="Alcaide M."/>
            <person name="Messina E."/>
            <person name="Richter M."/>
            <person name="Bargiela R."/>
            <person name="Peplies J."/>
            <person name="Huws S.A."/>
            <person name="Newbold C.J."/>
            <person name="Golyshin P.N."/>
            <person name="Simon M.A."/>
            <person name="Lopez G."/>
            <person name="Yakimov M.M."/>
            <person name="Ferrer M."/>
        </authorList>
    </citation>
    <scope>NUCLEOTIDE SEQUENCE</scope>
</reference>
<accession>J9GW93</accession>
<proteinExistence type="predicted"/>
<organism evidence="2">
    <name type="scientific">gut metagenome</name>
    <dbReference type="NCBI Taxonomy" id="749906"/>
    <lineage>
        <taxon>unclassified sequences</taxon>
        <taxon>metagenomes</taxon>
        <taxon>organismal metagenomes</taxon>
    </lineage>
</organism>
<evidence type="ECO:0000313" key="2">
    <source>
        <dbReference type="EMBL" id="EJX04890.1"/>
    </source>
</evidence>
<protein>
    <submittedName>
        <fullName evidence="2">Uncharacterized protein</fullName>
    </submittedName>
</protein>
<dbReference type="AlphaFoldDB" id="J9GW93"/>
<sequence>MRAAFTRSLNAAPAPATAETVMTRSRSLRSMVGGVMRSTTLPRSRTRIPFPSLLYIMMFSRSSIDLRNSGA</sequence>
<name>J9GW93_9ZZZZ</name>